<dbReference type="Gene3D" id="1.10.8.60">
    <property type="match status" value="1"/>
</dbReference>
<dbReference type="PANTHER" id="PTHR10763:SF23">
    <property type="entry name" value="ORIGIN RECOGNITION COMPLEX SUBUNIT 1"/>
    <property type="match status" value="1"/>
</dbReference>
<keyword evidence="7" id="KW-0732">Signal</keyword>
<evidence type="ECO:0000256" key="4">
    <source>
        <dbReference type="ARBA" id="ARBA00023125"/>
    </source>
</evidence>
<dbReference type="InterPro" id="IPR050311">
    <property type="entry name" value="ORC1/CDC6"/>
</dbReference>
<dbReference type="VEuPathDB" id="TriTrypDB:LPAL13_280005200"/>
<evidence type="ECO:0000313" key="10">
    <source>
        <dbReference type="Proteomes" id="UP000063063"/>
    </source>
</evidence>
<dbReference type="VEuPathDB" id="TriTrypDB:LPMP_280030"/>
<keyword evidence="4 6" id="KW-0238">DNA-binding</keyword>
<keyword evidence="6" id="KW-0067">ATP-binding</keyword>
<dbReference type="RefSeq" id="XP_010700348.1">
    <property type="nucleotide sequence ID" value="XM_010702046.1"/>
</dbReference>
<proteinExistence type="inferred from homology"/>
<evidence type="ECO:0000256" key="7">
    <source>
        <dbReference type="SAM" id="SignalP"/>
    </source>
</evidence>
<dbReference type="GO" id="GO:0033314">
    <property type="term" value="P:mitotic DNA replication checkpoint signaling"/>
    <property type="evidence" value="ECO:0007669"/>
    <property type="project" value="TreeGrafter"/>
</dbReference>
<dbReference type="GeneID" id="22576448"/>
<keyword evidence="6" id="KW-0547">Nucleotide-binding</keyword>
<dbReference type="OrthoDB" id="1926878at2759"/>
<accession>A0A088SD67</accession>
<dbReference type="GO" id="GO:0005524">
    <property type="term" value="F:ATP binding"/>
    <property type="evidence" value="ECO:0007669"/>
    <property type="project" value="UniProtKB-KW"/>
</dbReference>
<dbReference type="SUPFAM" id="SSF52540">
    <property type="entry name" value="P-loop containing nucleoside triphosphate hydrolases"/>
    <property type="match status" value="1"/>
</dbReference>
<dbReference type="GO" id="GO:0051301">
    <property type="term" value="P:cell division"/>
    <property type="evidence" value="ECO:0007669"/>
    <property type="project" value="UniProtKB-KW"/>
</dbReference>
<keyword evidence="3 6" id="KW-0235">DNA replication</keyword>
<reference evidence="9 10" key="1">
    <citation type="journal article" date="2015" name="Sci. Rep.">
        <title>The genome of Leishmania panamensis: insights into genomics of the L. (Viannia) subgenus.</title>
        <authorList>
            <person name="Llanes A."/>
            <person name="Restrepo C.M."/>
            <person name="Vecchio G.D."/>
            <person name="Anguizola F.J."/>
            <person name="Lleonart R."/>
        </authorList>
    </citation>
    <scope>NUCLEOTIDE SEQUENCE [LARGE SCALE GENOMIC DNA]</scope>
    <source>
        <strain evidence="9 10">MHOM/PA/94/PSC-1</strain>
    </source>
</reference>
<dbReference type="GO" id="GO:0006270">
    <property type="term" value="P:DNA replication initiation"/>
    <property type="evidence" value="ECO:0007669"/>
    <property type="project" value="TreeGrafter"/>
</dbReference>
<dbReference type="GO" id="GO:0005664">
    <property type="term" value="C:nuclear origin of replication recognition complex"/>
    <property type="evidence" value="ECO:0007669"/>
    <property type="project" value="TreeGrafter"/>
</dbReference>
<feature type="chain" id="PRO_5001839367" description="Origin recognition complex subunit 1" evidence="7">
    <location>
        <begin position="20"/>
        <end position="457"/>
    </location>
</feature>
<dbReference type="Proteomes" id="UP000063063">
    <property type="component" value="Chromosome 28"/>
</dbReference>
<name>A0A088SD67_LEIPA</name>
<keyword evidence="9" id="KW-0132">Cell division</keyword>
<sequence>MFVLLLFPFPYSWLHSVETRIAGEPEMKRSRRATQQEDVVRALKEGVQALSISSTLSTRDLVCREDHARAIQEFLEDDKYRTMQIFGMPGTGKTATVNFVLAQLASRRDPKPTAVFLNGFVVQKSADIYFTLHHHLTKARLGVAERCPVAQCASNIEKRFRHGWGDKPSSLCVIVVDEVDKILEKHSKGLFKVVDWLTLPYANCKLITISNSMELQLDAKTKSRLGVINQLVFSSYGTQELREILLHRVGAIEPKLFADQAVNQLCTQTASHYGDVRRLLQSASAAICSVVMRIQDGGFDVPSTDGIITLREIHSVVRQIFHDRFVEFITTMRMPVLFITVAVIGKETEELIRKRDLHCRLPLERLLAITQQAQRKCMDVSRPISRVAFLEEMELLRQVSLIEVCVGEDRIPIHSVEELLDCKEDVYVLLLQPYQMIVDSCRLHDAFGATYGAVLHL</sequence>
<feature type="signal peptide" evidence="7">
    <location>
        <begin position="1"/>
        <end position="19"/>
    </location>
</feature>
<dbReference type="PANTHER" id="PTHR10763">
    <property type="entry name" value="CELL DIVISION CONTROL PROTEIN 6-RELATED"/>
    <property type="match status" value="1"/>
</dbReference>
<evidence type="ECO:0000313" key="9">
    <source>
        <dbReference type="EMBL" id="AIN99641.1"/>
    </source>
</evidence>
<comment type="function">
    <text evidence="6">Component of the origin recognition complex (ORC) that binds origins of replication. DNA-binding is ATP-dependent, however specific DNA sequences that define origins of replication have not been identified so far. ORC is required to assemble the pre-replication complex necessary to initiate DNA replication.</text>
</comment>
<organism evidence="9 10">
    <name type="scientific">Leishmania panamensis</name>
    <dbReference type="NCBI Taxonomy" id="5679"/>
    <lineage>
        <taxon>Eukaryota</taxon>
        <taxon>Discoba</taxon>
        <taxon>Euglenozoa</taxon>
        <taxon>Kinetoplastea</taxon>
        <taxon>Metakinetoplastina</taxon>
        <taxon>Trypanosomatida</taxon>
        <taxon>Trypanosomatidae</taxon>
        <taxon>Leishmaniinae</taxon>
        <taxon>Leishmania</taxon>
        <taxon>Leishmania guyanensis species complex</taxon>
    </lineage>
</organism>
<dbReference type="EMBL" id="CP009397">
    <property type="protein sequence ID" value="AIN99641.1"/>
    <property type="molecule type" value="Genomic_DNA"/>
</dbReference>
<dbReference type="eggNOG" id="KOG1514">
    <property type="taxonomic scope" value="Eukaryota"/>
</dbReference>
<evidence type="ECO:0000259" key="8">
    <source>
        <dbReference type="SMART" id="SM00382"/>
    </source>
</evidence>
<dbReference type="Gene3D" id="3.40.50.300">
    <property type="entry name" value="P-loop containing nucleotide triphosphate hydrolases"/>
    <property type="match status" value="1"/>
</dbReference>
<evidence type="ECO:0000256" key="6">
    <source>
        <dbReference type="RuleBase" id="RU365058"/>
    </source>
</evidence>
<dbReference type="GO" id="GO:0016887">
    <property type="term" value="F:ATP hydrolysis activity"/>
    <property type="evidence" value="ECO:0007669"/>
    <property type="project" value="InterPro"/>
</dbReference>
<keyword evidence="5 6" id="KW-0539">Nucleus</keyword>
<dbReference type="InterPro" id="IPR003959">
    <property type="entry name" value="ATPase_AAA_core"/>
</dbReference>
<dbReference type="KEGG" id="lpan:LPMP_280030"/>
<dbReference type="InterPro" id="IPR027417">
    <property type="entry name" value="P-loop_NTPase"/>
</dbReference>
<dbReference type="InterPro" id="IPR003593">
    <property type="entry name" value="AAA+_ATPase"/>
</dbReference>
<evidence type="ECO:0000256" key="5">
    <source>
        <dbReference type="ARBA" id="ARBA00023242"/>
    </source>
</evidence>
<dbReference type="AlphaFoldDB" id="A0A088SD67"/>
<protein>
    <recommendedName>
        <fullName evidence="6">Origin recognition complex subunit 1</fullName>
    </recommendedName>
</protein>
<keyword evidence="9" id="KW-0131">Cell cycle</keyword>
<evidence type="ECO:0000256" key="3">
    <source>
        <dbReference type="ARBA" id="ARBA00022705"/>
    </source>
</evidence>
<feature type="domain" description="AAA+ ATPase" evidence="8">
    <location>
        <begin position="79"/>
        <end position="231"/>
    </location>
</feature>
<gene>
    <name evidence="9" type="ORF">LPMP_280030</name>
</gene>
<comment type="subunit">
    <text evidence="6">ORC is composed of six subunits.</text>
</comment>
<dbReference type="SMART" id="SM00382">
    <property type="entry name" value="AAA"/>
    <property type="match status" value="1"/>
</dbReference>
<dbReference type="Pfam" id="PF00004">
    <property type="entry name" value="AAA"/>
    <property type="match status" value="1"/>
</dbReference>
<evidence type="ECO:0000256" key="1">
    <source>
        <dbReference type="ARBA" id="ARBA00004123"/>
    </source>
</evidence>
<dbReference type="GO" id="GO:0003688">
    <property type="term" value="F:DNA replication origin binding"/>
    <property type="evidence" value="ECO:0007669"/>
    <property type="project" value="TreeGrafter"/>
</dbReference>
<evidence type="ECO:0000256" key="2">
    <source>
        <dbReference type="ARBA" id="ARBA00008398"/>
    </source>
</evidence>
<comment type="subcellular location">
    <subcellularLocation>
        <location evidence="1 6">Nucleus</location>
    </subcellularLocation>
</comment>
<comment type="similarity">
    <text evidence="2 6">Belongs to the ORC1 family.</text>
</comment>
<keyword evidence="10" id="KW-1185">Reference proteome</keyword>